<proteinExistence type="inferred from homology"/>
<evidence type="ECO:0000256" key="2">
    <source>
        <dbReference type="SAM" id="MobiDB-lite"/>
    </source>
</evidence>
<evidence type="ECO:0000313" key="4">
    <source>
        <dbReference type="Proteomes" id="UP000265120"/>
    </source>
</evidence>
<dbReference type="InParanoid" id="A0A3P8WRT2"/>
<feature type="compositionally biased region" description="Low complexity" evidence="2">
    <location>
        <begin position="38"/>
        <end position="47"/>
    </location>
</feature>
<keyword evidence="4" id="KW-1185">Reference proteome</keyword>
<reference evidence="3" key="2">
    <citation type="submission" date="2025-08" db="UniProtKB">
        <authorList>
            <consortium name="Ensembl"/>
        </authorList>
    </citation>
    <scope>IDENTIFICATION</scope>
</reference>
<dbReference type="Proteomes" id="UP000265120">
    <property type="component" value="Chromosome 2"/>
</dbReference>
<feature type="compositionally biased region" description="Acidic residues" evidence="2">
    <location>
        <begin position="48"/>
        <end position="59"/>
    </location>
</feature>
<dbReference type="PANTHER" id="PTHR31833:SF2">
    <property type="entry name" value="UPF0690 PROTEIN C1ORF52"/>
    <property type="match status" value="1"/>
</dbReference>
<name>A0A3P8WRT2_CYNSE</name>
<feature type="compositionally biased region" description="Basic and acidic residues" evidence="2">
    <location>
        <begin position="182"/>
        <end position="193"/>
    </location>
</feature>
<dbReference type="InterPro" id="IPR029089">
    <property type="entry name" value="DUF4660"/>
</dbReference>
<evidence type="ECO:0000313" key="3">
    <source>
        <dbReference type="Ensembl" id="ENSCSEP00000029479.1"/>
    </source>
</evidence>
<dbReference type="AlphaFoldDB" id="A0A3P8WRT2"/>
<feature type="compositionally biased region" description="Polar residues" evidence="2">
    <location>
        <begin position="63"/>
        <end position="75"/>
    </location>
</feature>
<sequence length="244" mass="27441">MIQYCRLSSTVNQPSLLEQFDFGRITDHTTMTEEKKSSSLGFFSSYDDLSDSSDSDEEERGSQKNTGSEEASQQHGAKRASGGAPLPKPDELFSSVSKPSFLYNPLNKEIDWDSLAVKAPEEPIREFKPWKTNAVPPPESYAAEPEKKKGPPPGMDMAIKWSSVYEDNGEDAPHAYTGKARFLPDEEQQHSDSDGETDLSGLSAKKRRVETFRQKEKRKRDLGQATSDKNFVEEEKRILRQKAD</sequence>
<evidence type="ECO:0000256" key="1">
    <source>
        <dbReference type="ARBA" id="ARBA00008407"/>
    </source>
</evidence>
<dbReference type="PANTHER" id="PTHR31833">
    <property type="entry name" value="UPF0690 PROTEIN C1ORF52"/>
    <property type="match status" value="1"/>
</dbReference>
<protein>
    <submittedName>
        <fullName evidence="3">Chromosome 1 open reading frame 52</fullName>
    </submittedName>
</protein>
<dbReference type="FunCoup" id="A0A3P8WRT2">
    <property type="interactions" value="520"/>
</dbReference>
<reference evidence="3" key="3">
    <citation type="submission" date="2025-09" db="UniProtKB">
        <authorList>
            <consortium name="Ensembl"/>
        </authorList>
    </citation>
    <scope>IDENTIFICATION</scope>
</reference>
<dbReference type="GeneTree" id="ENSGT00390000017398"/>
<feature type="region of interest" description="Disordered" evidence="2">
    <location>
        <begin position="33"/>
        <end position="98"/>
    </location>
</feature>
<reference evidence="3 4" key="1">
    <citation type="journal article" date="2014" name="Nat. Genet.">
        <title>Whole-genome sequence of a flatfish provides insights into ZW sex chromosome evolution and adaptation to a benthic lifestyle.</title>
        <authorList>
            <person name="Chen S."/>
            <person name="Zhang G."/>
            <person name="Shao C."/>
            <person name="Huang Q."/>
            <person name="Liu G."/>
            <person name="Zhang P."/>
            <person name="Song W."/>
            <person name="An N."/>
            <person name="Chalopin D."/>
            <person name="Volff J.N."/>
            <person name="Hong Y."/>
            <person name="Li Q."/>
            <person name="Sha Z."/>
            <person name="Zhou H."/>
            <person name="Xie M."/>
            <person name="Yu Q."/>
            <person name="Liu Y."/>
            <person name="Xiang H."/>
            <person name="Wang N."/>
            <person name="Wu K."/>
            <person name="Yang C."/>
            <person name="Zhou Q."/>
            <person name="Liao X."/>
            <person name="Yang L."/>
            <person name="Hu Q."/>
            <person name="Zhang J."/>
            <person name="Meng L."/>
            <person name="Jin L."/>
            <person name="Tian Y."/>
            <person name="Lian J."/>
            <person name="Yang J."/>
            <person name="Miao G."/>
            <person name="Liu S."/>
            <person name="Liang Z."/>
            <person name="Yan F."/>
            <person name="Li Y."/>
            <person name="Sun B."/>
            <person name="Zhang H."/>
            <person name="Zhang J."/>
            <person name="Zhu Y."/>
            <person name="Du M."/>
            <person name="Zhao Y."/>
            <person name="Schartl M."/>
            <person name="Tang Q."/>
            <person name="Wang J."/>
        </authorList>
    </citation>
    <scope>NUCLEOTIDE SEQUENCE</scope>
</reference>
<dbReference type="OMA" id="EDAPQPY"/>
<organism evidence="3 4">
    <name type="scientific">Cynoglossus semilaevis</name>
    <name type="common">Tongue sole</name>
    <dbReference type="NCBI Taxonomy" id="244447"/>
    <lineage>
        <taxon>Eukaryota</taxon>
        <taxon>Metazoa</taxon>
        <taxon>Chordata</taxon>
        <taxon>Craniata</taxon>
        <taxon>Vertebrata</taxon>
        <taxon>Euteleostomi</taxon>
        <taxon>Actinopterygii</taxon>
        <taxon>Neopterygii</taxon>
        <taxon>Teleostei</taxon>
        <taxon>Neoteleostei</taxon>
        <taxon>Acanthomorphata</taxon>
        <taxon>Carangaria</taxon>
        <taxon>Pleuronectiformes</taxon>
        <taxon>Pleuronectoidei</taxon>
        <taxon>Cynoglossidae</taxon>
        <taxon>Cynoglossinae</taxon>
        <taxon>Cynoglossus</taxon>
    </lineage>
</organism>
<dbReference type="Pfam" id="PF15559">
    <property type="entry name" value="DUF4660"/>
    <property type="match status" value="1"/>
</dbReference>
<dbReference type="Ensembl" id="ENSCSET00000029880.1">
    <property type="protein sequence ID" value="ENSCSEP00000029479.1"/>
    <property type="gene ID" value="ENSCSEG00000018883.1"/>
</dbReference>
<feature type="region of interest" description="Disordered" evidence="2">
    <location>
        <begin position="122"/>
        <end position="244"/>
    </location>
</feature>
<comment type="similarity">
    <text evidence="1">Belongs to the UPF0690 family.</text>
</comment>
<accession>A0A3P8WRT2</accession>
<feature type="compositionally biased region" description="Basic and acidic residues" evidence="2">
    <location>
        <begin position="209"/>
        <end position="222"/>
    </location>
</feature>
<feature type="compositionally biased region" description="Basic and acidic residues" evidence="2">
    <location>
        <begin position="230"/>
        <end position="244"/>
    </location>
</feature>